<accession>A0A6J6IPX6</accession>
<dbReference type="AlphaFoldDB" id="A0A6J6IPX6"/>
<gene>
    <name evidence="1" type="ORF">UFOPK2000_00459</name>
</gene>
<organism evidence="1">
    <name type="scientific">freshwater metagenome</name>
    <dbReference type="NCBI Taxonomy" id="449393"/>
    <lineage>
        <taxon>unclassified sequences</taxon>
        <taxon>metagenomes</taxon>
        <taxon>ecological metagenomes</taxon>
    </lineage>
</organism>
<dbReference type="EMBL" id="CAEZVK010000033">
    <property type="protein sequence ID" value="CAB4626600.1"/>
    <property type="molecule type" value="Genomic_DNA"/>
</dbReference>
<sequence length="172" mass="19824">MVKDILEVDDCCLFNPRNFTAKQGQRDVTQRNNSATKGDQRTAKFQEFLLQSAVRRRTNIEQRLFYDFKRIFGLFGFCEITIDEIVEEAIKKKANTGIEFSELNVTVRHLLDGERFTVIIRFTNSDEPVRPDEEIDFAHVAICSTRVSDQESMKRIAVEFGALAVLANILNR</sequence>
<protein>
    <submittedName>
        <fullName evidence="1">Unannotated protein</fullName>
    </submittedName>
</protein>
<evidence type="ECO:0000313" key="1">
    <source>
        <dbReference type="EMBL" id="CAB4626600.1"/>
    </source>
</evidence>
<proteinExistence type="predicted"/>
<name>A0A6J6IPX6_9ZZZZ</name>
<reference evidence="1" key="1">
    <citation type="submission" date="2020-05" db="EMBL/GenBank/DDBJ databases">
        <authorList>
            <person name="Chiriac C."/>
            <person name="Salcher M."/>
            <person name="Ghai R."/>
            <person name="Kavagutti S V."/>
        </authorList>
    </citation>
    <scope>NUCLEOTIDE SEQUENCE</scope>
</reference>